<dbReference type="OrthoDB" id="10468636at2759"/>
<name>A0A2B7WEY5_9EURO</name>
<organism evidence="2 3">
    <name type="scientific">Blastomyces parvus</name>
    <dbReference type="NCBI Taxonomy" id="2060905"/>
    <lineage>
        <taxon>Eukaryota</taxon>
        <taxon>Fungi</taxon>
        <taxon>Dikarya</taxon>
        <taxon>Ascomycota</taxon>
        <taxon>Pezizomycotina</taxon>
        <taxon>Eurotiomycetes</taxon>
        <taxon>Eurotiomycetidae</taxon>
        <taxon>Onygenales</taxon>
        <taxon>Ajellomycetaceae</taxon>
        <taxon>Blastomyces</taxon>
    </lineage>
</organism>
<reference evidence="2 3" key="1">
    <citation type="submission" date="2017-10" db="EMBL/GenBank/DDBJ databases">
        <title>Comparative genomics in systemic dimorphic fungi from Ajellomycetaceae.</title>
        <authorList>
            <person name="Munoz J.F."/>
            <person name="Mcewen J.G."/>
            <person name="Clay O.K."/>
            <person name="Cuomo C.A."/>
        </authorList>
    </citation>
    <scope>NUCLEOTIDE SEQUENCE [LARGE SCALE GENOMIC DNA]</scope>
    <source>
        <strain evidence="2 3">UAMH130</strain>
    </source>
</reference>
<accession>A0A2B7WEY5</accession>
<gene>
    <name evidence="2" type="ORF">GX51_08297</name>
</gene>
<feature type="transmembrane region" description="Helical" evidence="1">
    <location>
        <begin position="12"/>
        <end position="30"/>
    </location>
</feature>
<dbReference type="SUPFAM" id="SSF48452">
    <property type="entry name" value="TPR-like"/>
    <property type="match status" value="1"/>
</dbReference>
<evidence type="ECO:0000256" key="1">
    <source>
        <dbReference type="SAM" id="Phobius"/>
    </source>
</evidence>
<dbReference type="STRING" id="2060905.A0A2B7WEY5"/>
<comment type="caution">
    <text evidence="2">The sequence shown here is derived from an EMBL/GenBank/DDBJ whole genome shotgun (WGS) entry which is preliminary data.</text>
</comment>
<dbReference type="AlphaFoldDB" id="A0A2B7WEY5"/>
<keyword evidence="1" id="KW-1133">Transmembrane helix</keyword>
<keyword evidence="1" id="KW-0472">Membrane</keyword>
<keyword evidence="1" id="KW-0812">Transmembrane</keyword>
<keyword evidence="3" id="KW-1185">Reference proteome</keyword>
<dbReference type="EMBL" id="PDNC01000253">
    <property type="protein sequence ID" value="PGG95255.1"/>
    <property type="molecule type" value="Genomic_DNA"/>
</dbReference>
<dbReference type="Proteomes" id="UP000224080">
    <property type="component" value="Unassembled WGS sequence"/>
</dbReference>
<dbReference type="Gene3D" id="1.25.40.10">
    <property type="entry name" value="Tetratricopeptide repeat domain"/>
    <property type="match status" value="1"/>
</dbReference>
<dbReference type="InterPro" id="IPR011990">
    <property type="entry name" value="TPR-like_helical_dom_sf"/>
</dbReference>
<evidence type="ECO:0000313" key="3">
    <source>
        <dbReference type="Proteomes" id="UP000224080"/>
    </source>
</evidence>
<evidence type="ECO:0000313" key="2">
    <source>
        <dbReference type="EMBL" id="PGG95255.1"/>
    </source>
</evidence>
<protein>
    <submittedName>
        <fullName evidence="2">Uncharacterized protein</fullName>
    </submittedName>
</protein>
<proteinExistence type="predicted"/>
<sequence length="235" mass="27461">MKARRPDSHDHMISFIHYAYGLMTLLIDMVPRFKNLWFEWLGDLTSYMMCLENTDSDERETWNEISSNWYHKALDENPGKGSLYHRLDNLSKPNIGRQLFCYSRSLMATKRYERSKSCVESVFNMALDSIQNQNLTPPDTSSCTSLLIAPMNDRIDDMERFKSFEKHLGNALDRLSHEICDAGRDDSDITRFQGIYQKLEYFKSKVEDARILKECTMDETEAVLKKFLTPTMSMS</sequence>